<feature type="region of interest" description="Disordered" evidence="1">
    <location>
        <begin position="86"/>
        <end position="111"/>
    </location>
</feature>
<reference evidence="2 3" key="1">
    <citation type="submission" date="2020-04" db="EMBL/GenBank/DDBJ databases">
        <authorList>
            <person name="Laetsch R D."/>
            <person name="Stevens L."/>
            <person name="Kumar S."/>
            <person name="Blaxter L. M."/>
        </authorList>
    </citation>
    <scope>NUCLEOTIDE SEQUENCE [LARGE SCALE GENOMIC DNA]</scope>
</reference>
<proteinExistence type="predicted"/>
<name>A0A8S1F6L4_9PELO</name>
<dbReference type="Proteomes" id="UP000494206">
    <property type="component" value="Unassembled WGS sequence"/>
</dbReference>
<gene>
    <name evidence="2" type="ORF">CBOVIS_LOCUS11141</name>
</gene>
<dbReference type="EMBL" id="CADEPM010000008">
    <property type="protein sequence ID" value="CAB3409493.1"/>
    <property type="molecule type" value="Genomic_DNA"/>
</dbReference>
<accession>A0A8S1F6L4</accession>
<evidence type="ECO:0000313" key="3">
    <source>
        <dbReference type="Proteomes" id="UP000494206"/>
    </source>
</evidence>
<evidence type="ECO:0000313" key="2">
    <source>
        <dbReference type="EMBL" id="CAB3409493.1"/>
    </source>
</evidence>
<protein>
    <submittedName>
        <fullName evidence="2">Uncharacterized protein</fullName>
    </submittedName>
</protein>
<comment type="caution">
    <text evidence="2">The sequence shown here is derived from an EMBL/GenBank/DDBJ whole genome shotgun (WGS) entry which is preliminary data.</text>
</comment>
<evidence type="ECO:0000256" key="1">
    <source>
        <dbReference type="SAM" id="MobiDB-lite"/>
    </source>
</evidence>
<dbReference type="AlphaFoldDB" id="A0A8S1F6L4"/>
<sequence>MAAITTVISCRPGIRQLKPKRGTPWYVKVLEARASMETIARKVFGTELKRDLANEYVESYKAVTNNHLRQCEVTRINAEIYALEERDQRRHRTSPSGIPGTHAEKNLTRQDERVLFTIHPRMD</sequence>
<keyword evidence="3" id="KW-1185">Reference proteome</keyword>
<organism evidence="2 3">
    <name type="scientific">Caenorhabditis bovis</name>
    <dbReference type="NCBI Taxonomy" id="2654633"/>
    <lineage>
        <taxon>Eukaryota</taxon>
        <taxon>Metazoa</taxon>
        <taxon>Ecdysozoa</taxon>
        <taxon>Nematoda</taxon>
        <taxon>Chromadorea</taxon>
        <taxon>Rhabditida</taxon>
        <taxon>Rhabditina</taxon>
        <taxon>Rhabditomorpha</taxon>
        <taxon>Rhabditoidea</taxon>
        <taxon>Rhabditidae</taxon>
        <taxon>Peloderinae</taxon>
        <taxon>Caenorhabditis</taxon>
    </lineage>
</organism>
<feature type="compositionally biased region" description="Basic and acidic residues" evidence="1">
    <location>
        <begin position="102"/>
        <end position="111"/>
    </location>
</feature>